<dbReference type="PANTHER" id="PTHR22930:SF267">
    <property type="entry name" value="NUCLEASE HARBI1-RELATED"/>
    <property type="match status" value="1"/>
</dbReference>
<organism evidence="9 10">
    <name type="scientific">Pleurodeles waltl</name>
    <name type="common">Iberian ribbed newt</name>
    <dbReference type="NCBI Taxonomy" id="8319"/>
    <lineage>
        <taxon>Eukaryota</taxon>
        <taxon>Metazoa</taxon>
        <taxon>Chordata</taxon>
        <taxon>Craniata</taxon>
        <taxon>Vertebrata</taxon>
        <taxon>Euteleostomi</taxon>
        <taxon>Amphibia</taxon>
        <taxon>Batrachia</taxon>
        <taxon>Caudata</taxon>
        <taxon>Salamandroidea</taxon>
        <taxon>Salamandridae</taxon>
        <taxon>Pleurodelinae</taxon>
        <taxon>Pleurodeles</taxon>
    </lineage>
</organism>
<comment type="similarity">
    <text evidence="3">Belongs to the HARBI1 family.</text>
</comment>
<dbReference type="EMBL" id="JANPWB010000006">
    <property type="protein sequence ID" value="KAJ1178028.1"/>
    <property type="molecule type" value="Genomic_DNA"/>
</dbReference>
<evidence type="ECO:0000259" key="8">
    <source>
        <dbReference type="Pfam" id="PF13359"/>
    </source>
</evidence>
<gene>
    <name evidence="9" type="ORF">NDU88_003277</name>
</gene>
<evidence type="ECO:0000256" key="2">
    <source>
        <dbReference type="ARBA" id="ARBA00004123"/>
    </source>
</evidence>
<feature type="domain" description="DDE Tnp4" evidence="8">
    <location>
        <begin position="112"/>
        <end position="190"/>
    </location>
</feature>
<evidence type="ECO:0000313" key="9">
    <source>
        <dbReference type="EMBL" id="KAJ1178028.1"/>
    </source>
</evidence>
<evidence type="ECO:0000256" key="7">
    <source>
        <dbReference type="ARBA" id="ARBA00023242"/>
    </source>
</evidence>
<protein>
    <recommendedName>
        <fullName evidence="8">DDE Tnp4 domain-containing protein</fullName>
    </recommendedName>
</protein>
<dbReference type="InterPro" id="IPR045249">
    <property type="entry name" value="HARBI1-like"/>
</dbReference>
<dbReference type="GO" id="GO:0016787">
    <property type="term" value="F:hydrolase activity"/>
    <property type="evidence" value="ECO:0007669"/>
    <property type="project" value="UniProtKB-KW"/>
</dbReference>
<comment type="caution">
    <text evidence="9">The sequence shown here is derived from an EMBL/GenBank/DDBJ whole genome shotgun (WGS) entry which is preliminary data.</text>
</comment>
<evidence type="ECO:0000256" key="6">
    <source>
        <dbReference type="ARBA" id="ARBA00022801"/>
    </source>
</evidence>
<keyword evidence="7" id="KW-0539">Nucleus</keyword>
<dbReference type="InterPro" id="IPR027806">
    <property type="entry name" value="HARBI1_dom"/>
</dbReference>
<sequence length="240" mass="27048">MNRRWRHTPMYRPLVDLAKLEDMQIILAYILDRATITELCAQLEPDLISAIRHPTGISPCCASSISAPFPGNWFFPSDSELGSRNVTANALNSAGKSLLRHAETHVQLHCFPPGDSGYPNLSWLLIPVRKARTRAEERYNEAHGRTRRIIERTIGLLKARFRCLHLTGGSLSYSPKKVSQIVVAFCMLHNLALRRKVPFLQEEETGDAPVAAMDPEDSEDLEAVDEDVDNRALVILQYFQ</sequence>
<evidence type="ECO:0000256" key="5">
    <source>
        <dbReference type="ARBA" id="ARBA00022723"/>
    </source>
</evidence>
<comment type="cofactor">
    <cofactor evidence="1">
        <name>a divalent metal cation</name>
        <dbReference type="ChEBI" id="CHEBI:60240"/>
    </cofactor>
</comment>
<keyword evidence="10" id="KW-1185">Reference proteome</keyword>
<keyword evidence="6" id="KW-0378">Hydrolase</keyword>
<dbReference type="Proteomes" id="UP001066276">
    <property type="component" value="Chromosome 3_2"/>
</dbReference>
<keyword evidence="5" id="KW-0479">Metal-binding</keyword>
<keyword evidence="4" id="KW-0540">Nuclease</keyword>
<dbReference type="PANTHER" id="PTHR22930">
    <property type="match status" value="1"/>
</dbReference>
<accession>A0AAV7TQL5</accession>
<dbReference type="GO" id="GO:0004518">
    <property type="term" value="F:nuclease activity"/>
    <property type="evidence" value="ECO:0007669"/>
    <property type="project" value="UniProtKB-KW"/>
</dbReference>
<proteinExistence type="inferred from homology"/>
<reference evidence="9" key="1">
    <citation type="journal article" date="2022" name="bioRxiv">
        <title>Sequencing and chromosome-scale assembly of the giantPleurodeles waltlgenome.</title>
        <authorList>
            <person name="Brown T."/>
            <person name="Elewa A."/>
            <person name="Iarovenko S."/>
            <person name="Subramanian E."/>
            <person name="Araus A.J."/>
            <person name="Petzold A."/>
            <person name="Susuki M."/>
            <person name="Suzuki K.-i.T."/>
            <person name="Hayashi T."/>
            <person name="Toyoda A."/>
            <person name="Oliveira C."/>
            <person name="Osipova E."/>
            <person name="Leigh N.D."/>
            <person name="Simon A."/>
            <person name="Yun M.H."/>
        </authorList>
    </citation>
    <scope>NUCLEOTIDE SEQUENCE</scope>
    <source>
        <strain evidence="9">20211129_DDA</strain>
        <tissue evidence="9">Liver</tissue>
    </source>
</reference>
<name>A0AAV7TQL5_PLEWA</name>
<evidence type="ECO:0000313" key="10">
    <source>
        <dbReference type="Proteomes" id="UP001066276"/>
    </source>
</evidence>
<evidence type="ECO:0000256" key="4">
    <source>
        <dbReference type="ARBA" id="ARBA00022722"/>
    </source>
</evidence>
<comment type="subcellular location">
    <subcellularLocation>
        <location evidence="2">Nucleus</location>
    </subcellularLocation>
</comment>
<dbReference type="GO" id="GO:0005634">
    <property type="term" value="C:nucleus"/>
    <property type="evidence" value="ECO:0007669"/>
    <property type="project" value="UniProtKB-SubCell"/>
</dbReference>
<evidence type="ECO:0000256" key="3">
    <source>
        <dbReference type="ARBA" id="ARBA00006958"/>
    </source>
</evidence>
<evidence type="ECO:0000256" key="1">
    <source>
        <dbReference type="ARBA" id="ARBA00001968"/>
    </source>
</evidence>
<dbReference type="GO" id="GO:0046872">
    <property type="term" value="F:metal ion binding"/>
    <property type="evidence" value="ECO:0007669"/>
    <property type="project" value="UniProtKB-KW"/>
</dbReference>
<dbReference type="AlphaFoldDB" id="A0AAV7TQL5"/>
<dbReference type="Pfam" id="PF13359">
    <property type="entry name" value="DDE_Tnp_4"/>
    <property type="match status" value="1"/>
</dbReference>